<accession>A0A9D4MKU3</accession>
<reference evidence="1" key="2">
    <citation type="submission" date="2020-11" db="EMBL/GenBank/DDBJ databases">
        <authorList>
            <person name="McCartney M.A."/>
            <person name="Auch B."/>
            <person name="Kono T."/>
            <person name="Mallez S."/>
            <person name="Becker A."/>
            <person name="Gohl D.M."/>
            <person name="Silverstein K.A.T."/>
            <person name="Koren S."/>
            <person name="Bechman K.B."/>
            <person name="Herman A."/>
            <person name="Abrahante J.E."/>
            <person name="Garbe J."/>
        </authorList>
    </citation>
    <scope>NUCLEOTIDE SEQUENCE</scope>
    <source>
        <strain evidence="1">Duluth1</strain>
        <tissue evidence="1">Whole animal</tissue>
    </source>
</reference>
<organism evidence="1 2">
    <name type="scientific">Dreissena polymorpha</name>
    <name type="common">Zebra mussel</name>
    <name type="synonym">Mytilus polymorpha</name>
    <dbReference type="NCBI Taxonomy" id="45954"/>
    <lineage>
        <taxon>Eukaryota</taxon>
        <taxon>Metazoa</taxon>
        <taxon>Spiralia</taxon>
        <taxon>Lophotrochozoa</taxon>
        <taxon>Mollusca</taxon>
        <taxon>Bivalvia</taxon>
        <taxon>Autobranchia</taxon>
        <taxon>Heteroconchia</taxon>
        <taxon>Euheterodonta</taxon>
        <taxon>Imparidentia</taxon>
        <taxon>Neoheterodontei</taxon>
        <taxon>Myida</taxon>
        <taxon>Dreissenoidea</taxon>
        <taxon>Dreissenidae</taxon>
        <taxon>Dreissena</taxon>
    </lineage>
</organism>
<comment type="caution">
    <text evidence="1">The sequence shown here is derived from an EMBL/GenBank/DDBJ whole genome shotgun (WGS) entry which is preliminary data.</text>
</comment>
<keyword evidence="2" id="KW-1185">Reference proteome</keyword>
<dbReference type="EMBL" id="JAIWYP010000001">
    <property type="protein sequence ID" value="KAH3879155.1"/>
    <property type="molecule type" value="Genomic_DNA"/>
</dbReference>
<proteinExistence type="predicted"/>
<evidence type="ECO:0000313" key="1">
    <source>
        <dbReference type="EMBL" id="KAH3879155.1"/>
    </source>
</evidence>
<sequence>MSPDQDYIERFPILPFFGLAFCRVVRSLDSQVTETSGPIVSSAQQHGASSQSFIEDGRGQLPCDLNADLTNIDRRFDKFGGWENRGGVYLKLPVAQSRLRQCIGKLSQTLTSRKPDATFGVRKRLSRSRCPLARALNHCNKWLTMNWRLMDK</sequence>
<dbReference type="Proteomes" id="UP000828390">
    <property type="component" value="Unassembled WGS sequence"/>
</dbReference>
<reference evidence="1" key="1">
    <citation type="journal article" date="2019" name="bioRxiv">
        <title>The Genome of the Zebra Mussel, Dreissena polymorpha: A Resource for Invasive Species Research.</title>
        <authorList>
            <person name="McCartney M.A."/>
            <person name="Auch B."/>
            <person name="Kono T."/>
            <person name="Mallez S."/>
            <person name="Zhang Y."/>
            <person name="Obille A."/>
            <person name="Becker A."/>
            <person name="Abrahante J.E."/>
            <person name="Garbe J."/>
            <person name="Badalamenti J.P."/>
            <person name="Herman A."/>
            <person name="Mangelson H."/>
            <person name="Liachko I."/>
            <person name="Sullivan S."/>
            <person name="Sone E.D."/>
            <person name="Koren S."/>
            <person name="Silverstein K.A.T."/>
            <person name="Beckman K.B."/>
            <person name="Gohl D.M."/>
        </authorList>
    </citation>
    <scope>NUCLEOTIDE SEQUENCE</scope>
    <source>
        <strain evidence="1">Duluth1</strain>
        <tissue evidence="1">Whole animal</tissue>
    </source>
</reference>
<gene>
    <name evidence="1" type="ORF">DPMN_003057</name>
</gene>
<protein>
    <submittedName>
        <fullName evidence="1">Uncharacterized protein</fullName>
    </submittedName>
</protein>
<name>A0A9D4MKU3_DREPO</name>
<dbReference type="AlphaFoldDB" id="A0A9D4MKU3"/>
<evidence type="ECO:0000313" key="2">
    <source>
        <dbReference type="Proteomes" id="UP000828390"/>
    </source>
</evidence>